<feature type="chain" id="PRO_5026842779" evidence="1">
    <location>
        <begin position="29"/>
        <end position="108"/>
    </location>
</feature>
<evidence type="ECO:0000313" key="3">
    <source>
        <dbReference type="Proteomes" id="UP000477386"/>
    </source>
</evidence>
<name>A0A6M0IDE9_9BACT</name>
<feature type="signal peptide" evidence="1">
    <location>
        <begin position="1"/>
        <end position="28"/>
    </location>
</feature>
<dbReference type="AlphaFoldDB" id="A0A6M0IDE9"/>
<proteinExistence type="predicted"/>
<keyword evidence="3" id="KW-1185">Reference proteome</keyword>
<evidence type="ECO:0000256" key="1">
    <source>
        <dbReference type="SAM" id="SignalP"/>
    </source>
</evidence>
<protein>
    <submittedName>
        <fullName evidence="2">BcpO-related WXXGXW repeat protein</fullName>
    </submittedName>
</protein>
<dbReference type="EMBL" id="JAAGNZ010000001">
    <property type="protein sequence ID" value="NEU66300.1"/>
    <property type="molecule type" value="Genomic_DNA"/>
</dbReference>
<accession>A0A6M0IDE9</accession>
<dbReference type="RefSeq" id="WP_164035572.1">
    <property type="nucleotide sequence ID" value="NZ_JAAGNZ010000001.1"/>
</dbReference>
<keyword evidence="1" id="KW-0732">Signal</keyword>
<reference evidence="2 3" key="1">
    <citation type="submission" date="2020-02" db="EMBL/GenBank/DDBJ databases">
        <title>Draft genome sequence of two Spirosoma agri KCTC 52727 and Spirosoma terrae KCTC 52035.</title>
        <authorList>
            <person name="Rojas J."/>
            <person name="Ambika Manirajan B."/>
            <person name="Ratering S."/>
            <person name="Suarez C."/>
            <person name="Schnell S."/>
        </authorList>
    </citation>
    <scope>NUCLEOTIDE SEQUENCE [LARGE SCALE GENOMIC DNA]</scope>
    <source>
        <strain evidence="2 3">KCTC 52727</strain>
    </source>
</reference>
<comment type="caution">
    <text evidence="2">The sequence shown here is derived from an EMBL/GenBank/DDBJ whole genome shotgun (WGS) entry which is preliminary data.</text>
</comment>
<organism evidence="2 3">
    <name type="scientific">Spirosoma agri</name>
    <dbReference type="NCBI Taxonomy" id="1987381"/>
    <lineage>
        <taxon>Bacteria</taxon>
        <taxon>Pseudomonadati</taxon>
        <taxon>Bacteroidota</taxon>
        <taxon>Cytophagia</taxon>
        <taxon>Cytophagales</taxon>
        <taxon>Cytophagaceae</taxon>
        <taxon>Spirosoma</taxon>
    </lineage>
</organism>
<dbReference type="Proteomes" id="UP000477386">
    <property type="component" value="Unassembled WGS sequence"/>
</dbReference>
<sequence>MKTNVKVVALVGLLLAALCTVNPDSATAQVPAPRRVIVIPSAPAARQVWVPGHYVRRGRDYIWVDGYHRLAPVQRVTYSKPARYKTWNPGYWRQTRRGQVWVEGYWSY</sequence>
<dbReference type="InterPro" id="IPR024447">
    <property type="entry name" value="YXWGXW_rpt"/>
</dbReference>
<gene>
    <name evidence="2" type="ORF">GK091_05355</name>
</gene>
<dbReference type="Pfam" id="PF12779">
    <property type="entry name" value="WXXGXW"/>
    <property type="match status" value="2"/>
</dbReference>
<evidence type="ECO:0000313" key="2">
    <source>
        <dbReference type="EMBL" id="NEU66300.1"/>
    </source>
</evidence>